<evidence type="ECO:0000313" key="3">
    <source>
        <dbReference type="Proteomes" id="UP000245622"/>
    </source>
</evidence>
<gene>
    <name evidence="2" type="ORF">CRIB_1332</name>
</gene>
<feature type="transmembrane region" description="Helical" evidence="1">
    <location>
        <begin position="48"/>
        <end position="65"/>
    </location>
</feature>
<dbReference type="EMBL" id="LN555523">
    <property type="protein sequence ID" value="CED93941.1"/>
    <property type="molecule type" value="Genomic_DNA"/>
</dbReference>
<evidence type="ECO:0000313" key="2">
    <source>
        <dbReference type="EMBL" id="CED93941.1"/>
    </source>
</evidence>
<dbReference type="InterPro" id="IPR045407">
    <property type="entry name" value="DUF6512"/>
</dbReference>
<keyword evidence="3" id="KW-1185">Reference proteome</keyword>
<dbReference type="Pfam" id="PF20122">
    <property type="entry name" value="DUF6512"/>
    <property type="match status" value="1"/>
</dbReference>
<protein>
    <submittedName>
        <fullName evidence="2">Uncharacterized protein</fullName>
    </submittedName>
</protein>
<name>A0A1V1I125_9FIRM</name>
<keyword evidence="1" id="KW-0472">Membrane</keyword>
<dbReference type="RefSeq" id="WP_180703611.1">
    <property type="nucleotide sequence ID" value="NZ_LN555523.1"/>
</dbReference>
<accession>A0A1V1I125</accession>
<feature type="transmembrane region" description="Helical" evidence="1">
    <location>
        <begin position="77"/>
        <end position="98"/>
    </location>
</feature>
<dbReference type="AlphaFoldDB" id="A0A1V1I125"/>
<dbReference type="Proteomes" id="UP000245622">
    <property type="component" value="Chromosome 1"/>
</dbReference>
<reference evidence="2 3" key="1">
    <citation type="submission" date="2014-04" db="EMBL/GenBank/DDBJ databases">
        <authorList>
            <person name="Hornung B.V."/>
        </authorList>
    </citation>
    <scope>NUCLEOTIDE SEQUENCE [LARGE SCALE GENOMIC DNA]</scope>
    <source>
        <strain evidence="2 3">CRIB</strain>
    </source>
</reference>
<feature type="transmembrane region" description="Helical" evidence="1">
    <location>
        <begin position="104"/>
        <end position="125"/>
    </location>
</feature>
<dbReference type="KEGG" id="ril:CRIB_1332"/>
<organism evidence="2 3">
    <name type="scientific">Romboutsia ilealis</name>
    <dbReference type="NCBI Taxonomy" id="1115758"/>
    <lineage>
        <taxon>Bacteria</taxon>
        <taxon>Bacillati</taxon>
        <taxon>Bacillota</taxon>
        <taxon>Clostridia</taxon>
        <taxon>Peptostreptococcales</taxon>
        <taxon>Peptostreptococcaceae</taxon>
        <taxon>Romboutsia</taxon>
    </lineage>
</organism>
<proteinExistence type="predicted"/>
<keyword evidence="1" id="KW-1133">Transmembrane helix</keyword>
<keyword evidence="1" id="KW-0812">Transmembrane</keyword>
<sequence>MNSKKLILSGILPIFILGSITHFAYDWCSITPLGLVAPINSSIWEHMKMGLLPTIIWWGLTYLLFKDKLKLDFKRYFVAFTVSLLVSTFLMPFLYYTYRYGLGVHLLIVDILNLLCTVTMGQLLALHIYNHYSGKKVYFNLCVVVLILVILSFVIFTFNPPHIPIFKDYNTGTYGIYHRR</sequence>
<dbReference type="GeneID" id="82205369"/>
<feature type="transmembrane region" description="Helical" evidence="1">
    <location>
        <begin position="137"/>
        <end position="158"/>
    </location>
</feature>
<evidence type="ECO:0000256" key="1">
    <source>
        <dbReference type="SAM" id="Phobius"/>
    </source>
</evidence>